<accession>A0A2K2CBK4</accession>
<protein>
    <submittedName>
        <fullName evidence="1">Uncharacterized protein</fullName>
    </submittedName>
</protein>
<sequence>MDNIPSNISAEDVKYVARYQPGEYMAQIPDHAGRINKQTLGSTRVYFEITTPICMYVMRYSFPLQGFMREILVLLSEEAAGGTFTKADPMEFNDTFSQVARGCSPFDFLILSEGK</sequence>
<dbReference type="Proteomes" id="UP000006729">
    <property type="component" value="Chromosome 1"/>
</dbReference>
<name>A0A2K2CBK4_POPTR</name>
<keyword evidence="2" id="KW-1185">Reference proteome</keyword>
<evidence type="ECO:0000313" key="1">
    <source>
        <dbReference type="EMBL" id="PNT59404.1"/>
    </source>
</evidence>
<dbReference type="AlphaFoldDB" id="A0A2K2CBK4"/>
<dbReference type="InParanoid" id="A0A2K2CBK4"/>
<evidence type="ECO:0000313" key="2">
    <source>
        <dbReference type="Proteomes" id="UP000006729"/>
    </source>
</evidence>
<proteinExistence type="predicted"/>
<reference evidence="1 2" key="1">
    <citation type="journal article" date="2006" name="Science">
        <title>The genome of black cottonwood, Populus trichocarpa (Torr. &amp; Gray).</title>
        <authorList>
            <person name="Tuskan G.A."/>
            <person name="Difazio S."/>
            <person name="Jansson S."/>
            <person name="Bohlmann J."/>
            <person name="Grigoriev I."/>
            <person name="Hellsten U."/>
            <person name="Putnam N."/>
            <person name="Ralph S."/>
            <person name="Rombauts S."/>
            <person name="Salamov A."/>
            <person name="Schein J."/>
            <person name="Sterck L."/>
            <person name="Aerts A."/>
            <person name="Bhalerao R.R."/>
            <person name="Bhalerao R.P."/>
            <person name="Blaudez D."/>
            <person name="Boerjan W."/>
            <person name="Brun A."/>
            <person name="Brunner A."/>
            <person name="Busov V."/>
            <person name="Campbell M."/>
            <person name="Carlson J."/>
            <person name="Chalot M."/>
            <person name="Chapman J."/>
            <person name="Chen G.L."/>
            <person name="Cooper D."/>
            <person name="Coutinho P.M."/>
            <person name="Couturier J."/>
            <person name="Covert S."/>
            <person name="Cronk Q."/>
            <person name="Cunningham R."/>
            <person name="Davis J."/>
            <person name="Degroeve S."/>
            <person name="Dejardin A."/>
            <person name="Depamphilis C."/>
            <person name="Detter J."/>
            <person name="Dirks B."/>
            <person name="Dubchak I."/>
            <person name="Duplessis S."/>
            <person name="Ehlting J."/>
            <person name="Ellis B."/>
            <person name="Gendler K."/>
            <person name="Goodstein D."/>
            <person name="Gribskov M."/>
            <person name="Grimwood J."/>
            <person name="Groover A."/>
            <person name="Gunter L."/>
            <person name="Hamberger B."/>
            <person name="Heinze B."/>
            <person name="Helariutta Y."/>
            <person name="Henrissat B."/>
            <person name="Holligan D."/>
            <person name="Holt R."/>
            <person name="Huang W."/>
            <person name="Islam-Faridi N."/>
            <person name="Jones S."/>
            <person name="Jones-Rhoades M."/>
            <person name="Jorgensen R."/>
            <person name="Joshi C."/>
            <person name="Kangasjarvi J."/>
            <person name="Karlsson J."/>
            <person name="Kelleher C."/>
            <person name="Kirkpatrick R."/>
            <person name="Kirst M."/>
            <person name="Kohler A."/>
            <person name="Kalluri U."/>
            <person name="Larimer F."/>
            <person name="Leebens-Mack J."/>
            <person name="Leple J.C."/>
            <person name="Locascio P."/>
            <person name="Lou Y."/>
            <person name="Lucas S."/>
            <person name="Martin F."/>
            <person name="Montanini B."/>
            <person name="Napoli C."/>
            <person name="Nelson D.R."/>
            <person name="Nelson C."/>
            <person name="Nieminen K."/>
            <person name="Nilsson O."/>
            <person name="Pereda V."/>
            <person name="Peter G."/>
            <person name="Philippe R."/>
            <person name="Pilate G."/>
            <person name="Poliakov A."/>
            <person name="Razumovskaya J."/>
            <person name="Richardson P."/>
            <person name="Rinaldi C."/>
            <person name="Ritland K."/>
            <person name="Rouze P."/>
            <person name="Ryaboy D."/>
            <person name="Schmutz J."/>
            <person name="Schrader J."/>
            <person name="Segerman B."/>
            <person name="Shin H."/>
            <person name="Siddiqui A."/>
            <person name="Sterky F."/>
            <person name="Terry A."/>
            <person name="Tsai C.J."/>
            <person name="Uberbacher E."/>
            <person name="Unneberg P."/>
            <person name="Vahala J."/>
            <person name="Wall K."/>
            <person name="Wessler S."/>
            <person name="Yang G."/>
            <person name="Yin T."/>
            <person name="Douglas C."/>
            <person name="Marra M."/>
            <person name="Sandberg G."/>
            <person name="Van de Peer Y."/>
            <person name="Rokhsar D."/>
        </authorList>
    </citation>
    <scope>NUCLEOTIDE SEQUENCE [LARGE SCALE GENOMIC DNA]</scope>
    <source>
        <strain evidence="2">cv. Nisqually</strain>
    </source>
</reference>
<dbReference type="EMBL" id="CM009290">
    <property type="protein sequence ID" value="PNT59404.1"/>
    <property type="molecule type" value="Genomic_DNA"/>
</dbReference>
<organism evidence="1 2">
    <name type="scientific">Populus trichocarpa</name>
    <name type="common">Western balsam poplar</name>
    <name type="synonym">Populus balsamifera subsp. trichocarpa</name>
    <dbReference type="NCBI Taxonomy" id="3694"/>
    <lineage>
        <taxon>Eukaryota</taxon>
        <taxon>Viridiplantae</taxon>
        <taxon>Streptophyta</taxon>
        <taxon>Embryophyta</taxon>
        <taxon>Tracheophyta</taxon>
        <taxon>Spermatophyta</taxon>
        <taxon>Magnoliopsida</taxon>
        <taxon>eudicotyledons</taxon>
        <taxon>Gunneridae</taxon>
        <taxon>Pentapetalae</taxon>
        <taxon>rosids</taxon>
        <taxon>fabids</taxon>
        <taxon>Malpighiales</taxon>
        <taxon>Salicaceae</taxon>
        <taxon>Saliceae</taxon>
        <taxon>Populus</taxon>
    </lineage>
</organism>
<gene>
    <name evidence="1" type="ORF">POPTR_001G407700</name>
</gene>